<evidence type="ECO:0000313" key="7">
    <source>
        <dbReference type="EMBL" id="KAF3579004.1"/>
    </source>
</evidence>
<keyword evidence="6" id="KW-0539">Nucleus</keyword>
<evidence type="ECO:0000256" key="4">
    <source>
        <dbReference type="ARBA" id="ARBA00023125"/>
    </source>
</evidence>
<keyword evidence="3" id="KW-0805">Transcription regulation</keyword>
<evidence type="ECO:0000256" key="3">
    <source>
        <dbReference type="ARBA" id="ARBA00023015"/>
    </source>
</evidence>
<dbReference type="InterPro" id="IPR004323">
    <property type="entry name" value="Ion_tolerance_CutA"/>
</dbReference>
<dbReference type="InterPro" id="IPR011322">
    <property type="entry name" value="N-reg_PII-like_a/b"/>
</dbReference>
<dbReference type="InterPro" id="IPR015867">
    <property type="entry name" value="N-reg_PII/ATP_PRibTrfase_C"/>
</dbReference>
<dbReference type="EMBL" id="QGKV02000649">
    <property type="protein sequence ID" value="KAF3579004.1"/>
    <property type="molecule type" value="Genomic_DNA"/>
</dbReference>
<evidence type="ECO:0000256" key="6">
    <source>
        <dbReference type="ARBA" id="ARBA00023242"/>
    </source>
</evidence>
<dbReference type="Gene3D" id="3.30.70.120">
    <property type="match status" value="2"/>
</dbReference>
<dbReference type="Gene3D" id="2.40.330.10">
    <property type="entry name" value="DNA-binding pseudobarrel domain"/>
    <property type="match status" value="1"/>
</dbReference>
<gene>
    <name evidence="7" type="ORF">DY000_02029627</name>
</gene>
<evidence type="ECO:0008006" key="9">
    <source>
        <dbReference type="Google" id="ProtNLM"/>
    </source>
</evidence>
<comment type="caution">
    <text evidence="7">The sequence shown here is derived from an EMBL/GenBank/DDBJ whole genome shotgun (WGS) entry which is preliminary data.</text>
</comment>
<comment type="similarity">
    <text evidence="2">Belongs to the CutA family.</text>
</comment>
<dbReference type="CDD" id="cd10017">
    <property type="entry name" value="B3_DNA"/>
    <property type="match status" value="1"/>
</dbReference>
<dbReference type="PANTHER" id="PTHR23419:SF8">
    <property type="entry name" value="FI09726P"/>
    <property type="match status" value="1"/>
</dbReference>
<dbReference type="PANTHER" id="PTHR23419">
    <property type="entry name" value="DIVALENT CATION TOLERANCE CUTA-RELATED"/>
    <property type="match status" value="1"/>
</dbReference>
<dbReference type="InterPro" id="IPR015300">
    <property type="entry name" value="DNA-bd_pseudobarrel_sf"/>
</dbReference>
<sequence length="419" mass="46995">MNQDTQKLTLELFPLTPNVAMNVAPISDKIDLAWMRLLSNEEREEEQQYGVSTELNLFTDPWTIKKELTITDISYLNHLLLNTSTIHHHVLRYLPECDRKIVQEGWALAVDVYDHDTDSTHQMLLRKRNKCLCYVLTGGWFVDFVCRRALKIEDEIGMFWDPFDSKLHFILSKSKLKSRKEPCPSPQPEHHIRVNKQVNNSSSSSSSLRLQFTTVMALSLGSRIGSSVLIRRRIPFVGAFCVLSLGFSSLSSSFSSSSYKPGCAQSLSFAPLLRFSSKASSSSSIKMEEGSNTVPSIVVYVTVPNREAGKKLANSIVQEKLAACVNIVPGKKLANSIVQEKLAACVNIVPGVESVYEWEGKVQSDSEELLIIKTRQSLLESLTEHVNANHEYDVPEVIALPITGGSDKYLEWLKNSTRN</sequence>
<evidence type="ECO:0000256" key="5">
    <source>
        <dbReference type="ARBA" id="ARBA00023163"/>
    </source>
</evidence>
<evidence type="ECO:0000256" key="2">
    <source>
        <dbReference type="ARBA" id="ARBA00010169"/>
    </source>
</evidence>
<proteinExistence type="inferred from homology"/>
<name>A0ABQ7DLQ2_BRACR</name>
<keyword evidence="4" id="KW-0238">DNA-binding</keyword>
<accession>A0ABQ7DLQ2</accession>
<organism evidence="7 8">
    <name type="scientific">Brassica cretica</name>
    <name type="common">Mustard</name>
    <dbReference type="NCBI Taxonomy" id="69181"/>
    <lineage>
        <taxon>Eukaryota</taxon>
        <taxon>Viridiplantae</taxon>
        <taxon>Streptophyta</taxon>
        <taxon>Embryophyta</taxon>
        <taxon>Tracheophyta</taxon>
        <taxon>Spermatophyta</taxon>
        <taxon>Magnoliopsida</taxon>
        <taxon>eudicotyledons</taxon>
        <taxon>Gunneridae</taxon>
        <taxon>Pentapetalae</taxon>
        <taxon>rosids</taxon>
        <taxon>malvids</taxon>
        <taxon>Brassicales</taxon>
        <taxon>Brassicaceae</taxon>
        <taxon>Brassiceae</taxon>
        <taxon>Brassica</taxon>
    </lineage>
</organism>
<evidence type="ECO:0000256" key="1">
    <source>
        <dbReference type="ARBA" id="ARBA00004123"/>
    </source>
</evidence>
<keyword evidence="5" id="KW-0804">Transcription</keyword>
<dbReference type="InterPro" id="IPR003340">
    <property type="entry name" value="B3_DNA-bd"/>
</dbReference>
<dbReference type="Pfam" id="PF03091">
    <property type="entry name" value="CutA1"/>
    <property type="match status" value="2"/>
</dbReference>
<dbReference type="SUPFAM" id="SSF54913">
    <property type="entry name" value="GlnB-like"/>
    <property type="match status" value="2"/>
</dbReference>
<keyword evidence="8" id="KW-1185">Reference proteome</keyword>
<dbReference type="SUPFAM" id="SSF101936">
    <property type="entry name" value="DNA-binding pseudobarrel domain"/>
    <property type="match status" value="1"/>
</dbReference>
<dbReference type="Proteomes" id="UP000266723">
    <property type="component" value="Unassembled WGS sequence"/>
</dbReference>
<evidence type="ECO:0000313" key="8">
    <source>
        <dbReference type="Proteomes" id="UP000266723"/>
    </source>
</evidence>
<protein>
    <recommendedName>
        <fullName evidence="9">Protein CutA, chloroplastic</fullName>
    </recommendedName>
</protein>
<reference evidence="7 8" key="1">
    <citation type="journal article" date="2020" name="BMC Genomics">
        <title>Intraspecific diversification of the crop wild relative Brassica cretica Lam. using demographic model selection.</title>
        <authorList>
            <person name="Kioukis A."/>
            <person name="Michalopoulou V.A."/>
            <person name="Briers L."/>
            <person name="Pirintsos S."/>
            <person name="Studholme D.J."/>
            <person name="Pavlidis P."/>
            <person name="Sarris P.F."/>
        </authorList>
    </citation>
    <scope>NUCLEOTIDE SEQUENCE [LARGE SCALE GENOMIC DNA]</scope>
    <source>
        <strain evidence="8">cv. PFS-1207/04</strain>
    </source>
</reference>
<comment type="subcellular location">
    <subcellularLocation>
        <location evidence="1">Nucleus</location>
    </subcellularLocation>
</comment>